<evidence type="ECO:0000259" key="1">
    <source>
        <dbReference type="PROSITE" id="PS50097"/>
    </source>
</evidence>
<dbReference type="CDD" id="cd18186">
    <property type="entry name" value="BTB_POZ_ZBTB_KLHL-like"/>
    <property type="match status" value="1"/>
</dbReference>
<dbReference type="eggNOG" id="KOG1987">
    <property type="taxonomic scope" value="Eukaryota"/>
</dbReference>
<dbReference type="PhylomeDB" id="E9H8Y8"/>
<evidence type="ECO:0000313" key="2">
    <source>
        <dbReference type="EMBL" id="EFX71805.1"/>
    </source>
</evidence>
<dbReference type="GO" id="GO:0030162">
    <property type="term" value="P:regulation of proteolysis"/>
    <property type="evidence" value="ECO:0000318"/>
    <property type="project" value="GO_Central"/>
</dbReference>
<dbReference type="InParanoid" id="E9H8Y8"/>
<protein>
    <recommendedName>
        <fullName evidence="1">BTB domain-containing protein</fullName>
    </recommendedName>
</protein>
<dbReference type="GO" id="GO:0043161">
    <property type="term" value="P:proteasome-mediated ubiquitin-dependent protein catabolic process"/>
    <property type="evidence" value="ECO:0000318"/>
    <property type="project" value="GO_Central"/>
</dbReference>
<evidence type="ECO:0000313" key="3">
    <source>
        <dbReference type="Proteomes" id="UP000000305"/>
    </source>
</evidence>
<dbReference type="HOGENOM" id="CLU_1788814_0_0_1"/>
<dbReference type="OrthoDB" id="6604135at2759"/>
<proteinExistence type="predicted"/>
<dbReference type="Proteomes" id="UP000000305">
    <property type="component" value="Unassembled WGS sequence"/>
</dbReference>
<dbReference type="GO" id="GO:0031625">
    <property type="term" value="F:ubiquitin protein ligase binding"/>
    <property type="evidence" value="ECO:0000318"/>
    <property type="project" value="GO_Central"/>
</dbReference>
<dbReference type="Gene3D" id="3.30.710.10">
    <property type="entry name" value="Potassium Channel Kv1.1, Chain A"/>
    <property type="match status" value="1"/>
</dbReference>
<dbReference type="Pfam" id="PF00651">
    <property type="entry name" value="BTB"/>
    <property type="match status" value="1"/>
</dbReference>
<dbReference type="SMART" id="SM00225">
    <property type="entry name" value="BTB"/>
    <property type="match status" value="1"/>
</dbReference>
<dbReference type="OMA" id="DYNESAT"/>
<dbReference type="AlphaFoldDB" id="E9H8Y8"/>
<dbReference type="InterPro" id="IPR011333">
    <property type="entry name" value="SKP1/BTB/POZ_sf"/>
</dbReference>
<sequence length="145" mass="16712">MISGLLEKFHSQTQCDVNFKFKGGQSIGAHIIILSAASPVFTAMFQSDLKESQTHEVIIEDIDFQVFIHFLEYLYSCRVSKLAKDEHFVQTINLLCQAADKYFVEDLKHEFEFQSHLIGETCQLLQSPLLPVNDFEESFHYLAFN</sequence>
<reference evidence="2 3" key="1">
    <citation type="journal article" date="2011" name="Science">
        <title>The ecoresponsive genome of Daphnia pulex.</title>
        <authorList>
            <person name="Colbourne J.K."/>
            <person name="Pfrender M.E."/>
            <person name="Gilbert D."/>
            <person name="Thomas W.K."/>
            <person name="Tucker A."/>
            <person name="Oakley T.H."/>
            <person name="Tokishita S."/>
            <person name="Aerts A."/>
            <person name="Arnold G.J."/>
            <person name="Basu M.K."/>
            <person name="Bauer D.J."/>
            <person name="Caceres C.E."/>
            <person name="Carmel L."/>
            <person name="Casola C."/>
            <person name="Choi J.H."/>
            <person name="Detter J.C."/>
            <person name="Dong Q."/>
            <person name="Dusheyko S."/>
            <person name="Eads B.D."/>
            <person name="Frohlich T."/>
            <person name="Geiler-Samerotte K.A."/>
            <person name="Gerlach D."/>
            <person name="Hatcher P."/>
            <person name="Jogdeo S."/>
            <person name="Krijgsveld J."/>
            <person name="Kriventseva E.V."/>
            <person name="Kultz D."/>
            <person name="Laforsch C."/>
            <person name="Lindquist E."/>
            <person name="Lopez J."/>
            <person name="Manak J.R."/>
            <person name="Muller J."/>
            <person name="Pangilinan J."/>
            <person name="Patwardhan R.P."/>
            <person name="Pitluck S."/>
            <person name="Pritham E.J."/>
            <person name="Rechtsteiner A."/>
            <person name="Rho M."/>
            <person name="Rogozin I.B."/>
            <person name="Sakarya O."/>
            <person name="Salamov A."/>
            <person name="Schaack S."/>
            <person name="Shapiro H."/>
            <person name="Shiga Y."/>
            <person name="Skalitzky C."/>
            <person name="Smith Z."/>
            <person name="Souvorov A."/>
            <person name="Sung W."/>
            <person name="Tang Z."/>
            <person name="Tsuchiya D."/>
            <person name="Tu H."/>
            <person name="Vos H."/>
            <person name="Wang M."/>
            <person name="Wolf Y.I."/>
            <person name="Yamagata H."/>
            <person name="Yamada T."/>
            <person name="Ye Y."/>
            <person name="Shaw J.R."/>
            <person name="Andrews J."/>
            <person name="Crease T.J."/>
            <person name="Tang H."/>
            <person name="Lucas S.M."/>
            <person name="Robertson H.M."/>
            <person name="Bork P."/>
            <person name="Koonin E.V."/>
            <person name="Zdobnov E.M."/>
            <person name="Grigoriev I.V."/>
            <person name="Lynch M."/>
            <person name="Boore J.L."/>
        </authorList>
    </citation>
    <scope>NUCLEOTIDE SEQUENCE [LARGE SCALE GENOMIC DNA]</scope>
</reference>
<organism evidence="2 3">
    <name type="scientific">Daphnia pulex</name>
    <name type="common">Water flea</name>
    <dbReference type="NCBI Taxonomy" id="6669"/>
    <lineage>
        <taxon>Eukaryota</taxon>
        <taxon>Metazoa</taxon>
        <taxon>Ecdysozoa</taxon>
        <taxon>Arthropoda</taxon>
        <taxon>Crustacea</taxon>
        <taxon>Branchiopoda</taxon>
        <taxon>Diplostraca</taxon>
        <taxon>Cladocera</taxon>
        <taxon>Anomopoda</taxon>
        <taxon>Daphniidae</taxon>
        <taxon>Daphnia</taxon>
    </lineage>
</organism>
<dbReference type="PROSITE" id="PS50097">
    <property type="entry name" value="BTB"/>
    <property type="match status" value="1"/>
</dbReference>
<dbReference type="GO" id="GO:0005634">
    <property type="term" value="C:nucleus"/>
    <property type="evidence" value="ECO:0000318"/>
    <property type="project" value="GO_Central"/>
</dbReference>
<dbReference type="InterPro" id="IPR000210">
    <property type="entry name" value="BTB/POZ_dom"/>
</dbReference>
<dbReference type="EMBL" id="GL732606">
    <property type="protein sequence ID" value="EFX71805.1"/>
    <property type="molecule type" value="Genomic_DNA"/>
</dbReference>
<dbReference type="GO" id="GO:0005737">
    <property type="term" value="C:cytoplasm"/>
    <property type="evidence" value="ECO:0000318"/>
    <property type="project" value="GO_Central"/>
</dbReference>
<name>E9H8Y8_DAPPU</name>
<dbReference type="KEGG" id="dpx:DAPPUDRAFT_255321"/>
<dbReference type="PANTHER" id="PTHR24413">
    <property type="entry name" value="SPECKLE-TYPE POZ PROTEIN"/>
    <property type="match status" value="1"/>
</dbReference>
<keyword evidence="3" id="KW-1185">Reference proteome</keyword>
<accession>E9H8Y8</accession>
<gene>
    <name evidence="2" type="ORF">DAPPUDRAFT_255321</name>
</gene>
<dbReference type="SUPFAM" id="SSF54695">
    <property type="entry name" value="POZ domain"/>
    <property type="match status" value="1"/>
</dbReference>
<feature type="domain" description="BTB" evidence="1">
    <location>
        <begin position="15"/>
        <end position="83"/>
    </location>
</feature>